<organism evidence="2 3">
    <name type="scientific">Pediococcus acidilactici</name>
    <dbReference type="NCBI Taxonomy" id="1254"/>
    <lineage>
        <taxon>Bacteria</taxon>
        <taxon>Bacillati</taxon>
        <taxon>Bacillota</taxon>
        <taxon>Bacilli</taxon>
        <taxon>Lactobacillales</taxon>
        <taxon>Lactobacillaceae</taxon>
        <taxon>Pediococcus</taxon>
        <taxon>Pediococcus acidilactici group</taxon>
    </lineage>
</organism>
<dbReference type="Gene3D" id="1.10.1510.20">
    <property type="entry name" value="Propanediol/glycerol dehydratase, small subunit"/>
    <property type="match status" value="1"/>
</dbReference>
<evidence type="ECO:0000313" key="2">
    <source>
        <dbReference type="EMBL" id="MDV2621326.1"/>
    </source>
</evidence>
<dbReference type="NCBIfam" id="NF011972">
    <property type="entry name" value="PRK15443.1-3"/>
    <property type="match status" value="1"/>
</dbReference>
<protein>
    <submittedName>
        <fullName evidence="2">Diol dehydratase small subunit</fullName>
    </submittedName>
</protein>
<dbReference type="InterPro" id="IPR003207">
    <property type="entry name" value="Ppandiol/glycerol_DeHydtase_su"/>
</dbReference>
<name>A0AAW8YHS9_PEDAC</name>
<accession>A0AAW8YHS9</accession>
<dbReference type="SUPFAM" id="SSF47148">
    <property type="entry name" value="Diol dehydratase, gamma subunit"/>
    <property type="match status" value="1"/>
</dbReference>
<evidence type="ECO:0000256" key="1">
    <source>
        <dbReference type="SAM" id="MobiDB-lite"/>
    </source>
</evidence>
<reference evidence="2" key="1">
    <citation type="journal article" date="2023" name="PeerJ">
        <title>Selection and evaluation of lactic acid bacteria from chicken feces in Thailand as potential probiotics.</title>
        <authorList>
            <person name="Khurajog B."/>
            <person name="Disastra Y."/>
            <person name="Lawwyne L.D."/>
            <person name="Sirichokchatchawan W."/>
            <person name="Niyomtham W."/>
            <person name="Yindee J."/>
            <person name="Hampson D.J."/>
            <person name="Prapasarakul N."/>
        </authorList>
    </citation>
    <scope>NUCLEOTIDE SEQUENCE</scope>
    <source>
        <strain evidence="2">BF9</strain>
    </source>
</reference>
<dbReference type="InterPro" id="IPR036091">
    <property type="entry name" value="Prodiol/glycerol_DeHase__sf_su"/>
</dbReference>
<evidence type="ECO:0000313" key="3">
    <source>
        <dbReference type="Proteomes" id="UP001280897"/>
    </source>
</evidence>
<dbReference type="Pfam" id="PF02287">
    <property type="entry name" value="Dehydratase_SU"/>
    <property type="match status" value="1"/>
</dbReference>
<reference evidence="2" key="2">
    <citation type="submission" date="2023-10" db="EMBL/GenBank/DDBJ databases">
        <authorList>
            <person name="Khurajog B."/>
        </authorList>
    </citation>
    <scope>NUCLEOTIDE SEQUENCE</scope>
    <source>
        <strain evidence="2">BF9</strain>
    </source>
</reference>
<dbReference type="RefSeq" id="WP_317072214.1">
    <property type="nucleotide sequence ID" value="NZ_JAWJAV010000003.1"/>
</dbReference>
<feature type="region of interest" description="Disordered" evidence="1">
    <location>
        <begin position="11"/>
        <end position="46"/>
    </location>
</feature>
<gene>
    <name evidence="2" type="ORF">R0G89_06215</name>
</gene>
<dbReference type="EMBL" id="JAWJAV010000003">
    <property type="protein sequence ID" value="MDV2621326.1"/>
    <property type="molecule type" value="Genomic_DNA"/>
</dbReference>
<proteinExistence type="predicted"/>
<feature type="compositionally biased region" description="Polar residues" evidence="1">
    <location>
        <begin position="26"/>
        <end position="42"/>
    </location>
</feature>
<sequence length="176" mass="19805">MSEIDDLVAKIMSQMGDQAPKDESKTATPIPSQTATHETPLTTKDYPLYSKHPELVHSPSGSNLDDLNIDNVLNGAVKPKDLRITAVTLRLQGQVAVDSGRDAIQKNFQRAAELTAIPDERLLEMYNALRPYRSTKQELLDIAKELRDQYNAKICADWFEEAAEFYETRKKLKGDN</sequence>
<dbReference type="AlphaFoldDB" id="A0AAW8YHS9"/>
<comment type="caution">
    <text evidence="2">The sequence shown here is derived from an EMBL/GenBank/DDBJ whole genome shotgun (WGS) entry which is preliminary data.</text>
</comment>
<dbReference type="Proteomes" id="UP001280897">
    <property type="component" value="Unassembled WGS sequence"/>
</dbReference>
<dbReference type="PIRSF" id="PIRSF018505">
    <property type="entry name" value="Prpndl_dhdrts_sm"/>
    <property type="match status" value="1"/>
</dbReference>